<evidence type="ECO:0000313" key="3">
    <source>
        <dbReference type="Proteomes" id="UP001066276"/>
    </source>
</evidence>
<accession>A0AAV7R8G0</accession>
<feature type="compositionally biased region" description="Basic and acidic residues" evidence="1">
    <location>
        <begin position="22"/>
        <end position="34"/>
    </location>
</feature>
<feature type="region of interest" description="Disordered" evidence="1">
    <location>
        <begin position="53"/>
        <end position="93"/>
    </location>
</feature>
<dbReference type="AlphaFoldDB" id="A0AAV7R8G0"/>
<feature type="compositionally biased region" description="Basic and acidic residues" evidence="1">
    <location>
        <begin position="55"/>
        <end position="64"/>
    </location>
</feature>
<feature type="compositionally biased region" description="Basic and acidic residues" evidence="1">
    <location>
        <begin position="72"/>
        <end position="87"/>
    </location>
</feature>
<proteinExistence type="predicted"/>
<keyword evidence="3" id="KW-1185">Reference proteome</keyword>
<feature type="region of interest" description="Disordered" evidence="1">
    <location>
        <begin position="1"/>
        <end position="35"/>
    </location>
</feature>
<gene>
    <name evidence="2" type="ORF">NDU88_001397</name>
</gene>
<name>A0AAV7R8G0_PLEWA</name>
<protein>
    <submittedName>
        <fullName evidence="2">Uncharacterized protein</fullName>
    </submittedName>
</protein>
<comment type="caution">
    <text evidence="2">The sequence shown here is derived from an EMBL/GenBank/DDBJ whole genome shotgun (WGS) entry which is preliminary data.</text>
</comment>
<evidence type="ECO:0000313" key="2">
    <source>
        <dbReference type="EMBL" id="KAJ1148569.1"/>
    </source>
</evidence>
<dbReference type="Proteomes" id="UP001066276">
    <property type="component" value="Chromosome 5"/>
</dbReference>
<reference evidence="2" key="1">
    <citation type="journal article" date="2022" name="bioRxiv">
        <title>Sequencing and chromosome-scale assembly of the giantPleurodeles waltlgenome.</title>
        <authorList>
            <person name="Brown T."/>
            <person name="Elewa A."/>
            <person name="Iarovenko S."/>
            <person name="Subramanian E."/>
            <person name="Araus A.J."/>
            <person name="Petzold A."/>
            <person name="Susuki M."/>
            <person name="Suzuki K.-i.T."/>
            <person name="Hayashi T."/>
            <person name="Toyoda A."/>
            <person name="Oliveira C."/>
            <person name="Osipova E."/>
            <person name="Leigh N.D."/>
            <person name="Simon A."/>
            <person name="Yun M.H."/>
        </authorList>
    </citation>
    <scope>NUCLEOTIDE SEQUENCE</scope>
    <source>
        <strain evidence="2">20211129_DDA</strain>
        <tissue evidence="2">Liver</tissue>
    </source>
</reference>
<dbReference type="EMBL" id="JANPWB010000009">
    <property type="protein sequence ID" value="KAJ1148569.1"/>
    <property type="molecule type" value="Genomic_DNA"/>
</dbReference>
<organism evidence="2 3">
    <name type="scientific">Pleurodeles waltl</name>
    <name type="common">Iberian ribbed newt</name>
    <dbReference type="NCBI Taxonomy" id="8319"/>
    <lineage>
        <taxon>Eukaryota</taxon>
        <taxon>Metazoa</taxon>
        <taxon>Chordata</taxon>
        <taxon>Craniata</taxon>
        <taxon>Vertebrata</taxon>
        <taxon>Euteleostomi</taxon>
        <taxon>Amphibia</taxon>
        <taxon>Batrachia</taxon>
        <taxon>Caudata</taxon>
        <taxon>Salamandroidea</taxon>
        <taxon>Salamandridae</taxon>
        <taxon>Pleurodelinae</taxon>
        <taxon>Pleurodeles</taxon>
    </lineage>
</organism>
<evidence type="ECO:0000256" key="1">
    <source>
        <dbReference type="SAM" id="MobiDB-lite"/>
    </source>
</evidence>
<sequence length="93" mass="10302">MRRAFAKQRGSLTEGGGVFKPVRREQGRVAHKSEGWTQCRGGEQLAEEQFFPEIPDVHGAEERTQCGGAKPPAEEPERERGKRRDEASGPATL</sequence>